<evidence type="ECO:0000256" key="1">
    <source>
        <dbReference type="SAM" id="SignalP"/>
    </source>
</evidence>
<gene>
    <name evidence="2" type="ORF">MED92_04759</name>
</gene>
<accession>A0A7U8GS86</accession>
<reference evidence="2 3" key="1">
    <citation type="submission" date="2006-02" db="EMBL/GenBank/DDBJ databases">
        <authorList>
            <person name="Pinhassi J."/>
            <person name="Pedros-Alio C."/>
            <person name="Ferriera S."/>
            <person name="Johnson J."/>
            <person name="Kravitz S."/>
            <person name="Halpern A."/>
            <person name="Remington K."/>
            <person name="Beeson K."/>
            <person name="Tran B."/>
            <person name="Rogers Y.-H."/>
            <person name="Friedman R."/>
            <person name="Venter J.C."/>
        </authorList>
    </citation>
    <scope>NUCLEOTIDE SEQUENCE [LARGE SCALE GENOMIC DNA]</scope>
    <source>
        <strain evidence="2 3">MED92</strain>
    </source>
</reference>
<dbReference type="AlphaFoldDB" id="A0A7U8GS86"/>
<protein>
    <submittedName>
        <fullName evidence="2">Putative lipoprotein</fullName>
    </submittedName>
</protein>
<keyword evidence="2" id="KW-0449">Lipoprotein</keyword>
<feature type="signal peptide" evidence="1">
    <location>
        <begin position="1"/>
        <end position="25"/>
    </location>
</feature>
<keyword evidence="3" id="KW-1185">Reference proteome</keyword>
<keyword evidence="1" id="KW-0732">Signal</keyword>
<dbReference type="RefSeq" id="WP_007021418.1">
    <property type="nucleotide sequence ID" value="NZ_CH724126.1"/>
</dbReference>
<sequence length="95" mass="9467">MSAIKKTTTFASAALAVAFSASAMAAEAPVGSSGASIGAGDKVHCYGVHSCKGNSDCKTAEHSCKGQNKCGGHGFKALSAKECLNKDGVISDIKS</sequence>
<feature type="chain" id="PRO_5030993822" evidence="1">
    <location>
        <begin position="26"/>
        <end position="95"/>
    </location>
</feature>
<comment type="caution">
    <text evidence="2">The sequence shown here is derived from an EMBL/GenBank/DDBJ whole genome shotgun (WGS) entry which is preliminary data.</text>
</comment>
<name>A0A7U8GS86_NEPCE</name>
<dbReference type="Proteomes" id="UP000002171">
    <property type="component" value="Unassembled WGS sequence"/>
</dbReference>
<evidence type="ECO:0000313" key="2">
    <source>
        <dbReference type="EMBL" id="EAR61136.1"/>
    </source>
</evidence>
<dbReference type="EMBL" id="AAOW01000010">
    <property type="protein sequence ID" value="EAR61136.1"/>
    <property type="molecule type" value="Genomic_DNA"/>
</dbReference>
<evidence type="ECO:0000313" key="3">
    <source>
        <dbReference type="Proteomes" id="UP000002171"/>
    </source>
</evidence>
<organism evidence="2 3">
    <name type="scientific">Neptuniibacter caesariensis</name>
    <dbReference type="NCBI Taxonomy" id="207954"/>
    <lineage>
        <taxon>Bacteria</taxon>
        <taxon>Pseudomonadati</taxon>
        <taxon>Pseudomonadota</taxon>
        <taxon>Gammaproteobacteria</taxon>
        <taxon>Oceanospirillales</taxon>
        <taxon>Oceanospirillaceae</taxon>
        <taxon>Neptuniibacter</taxon>
    </lineage>
</organism>
<proteinExistence type="predicted"/>
<dbReference type="OrthoDB" id="5616300at2"/>